<dbReference type="Proteomes" id="UP000028999">
    <property type="component" value="Unassembled WGS sequence"/>
</dbReference>
<proteinExistence type="predicted"/>
<gene>
    <name evidence="1" type="primary">BnaC06g40520D</name>
    <name evidence="1" type="ORF">GSBRNA2T00068860001</name>
</gene>
<evidence type="ECO:0000313" key="1">
    <source>
        <dbReference type="EMBL" id="CDY39974.1"/>
    </source>
</evidence>
<reference evidence="1 2" key="1">
    <citation type="journal article" date="2014" name="Science">
        <title>Plant genetics. Early allopolyploid evolution in the post-Neolithic Brassica napus oilseed genome.</title>
        <authorList>
            <person name="Chalhoub B."/>
            <person name="Denoeud F."/>
            <person name="Liu S."/>
            <person name="Parkin I.A."/>
            <person name="Tang H."/>
            <person name="Wang X."/>
            <person name="Chiquet J."/>
            <person name="Belcram H."/>
            <person name="Tong C."/>
            <person name="Samans B."/>
            <person name="Correa M."/>
            <person name="Da Silva C."/>
            <person name="Just J."/>
            <person name="Falentin C."/>
            <person name="Koh C.S."/>
            <person name="Le Clainche I."/>
            <person name="Bernard M."/>
            <person name="Bento P."/>
            <person name="Noel B."/>
            <person name="Labadie K."/>
            <person name="Alberti A."/>
            <person name="Charles M."/>
            <person name="Arnaud D."/>
            <person name="Guo H."/>
            <person name="Daviaud C."/>
            <person name="Alamery S."/>
            <person name="Jabbari K."/>
            <person name="Zhao M."/>
            <person name="Edger P.P."/>
            <person name="Chelaifa H."/>
            <person name="Tack D."/>
            <person name="Lassalle G."/>
            <person name="Mestiri I."/>
            <person name="Schnel N."/>
            <person name="Le Paslier M.C."/>
            <person name="Fan G."/>
            <person name="Renault V."/>
            <person name="Bayer P.E."/>
            <person name="Golicz A.A."/>
            <person name="Manoli S."/>
            <person name="Lee T.H."/>
            <person name="Thi V.H."/>
            <person name="Chalabi S."/>
            <person name="Hu Q."/>
            <person name="Fan C."/>
            <person name="Tollenaere R."/>
            <person name="Lu Y."/>
            <person name="Battail C."/>
            <person name="Shen J."/>
            <person name="Sidebottom C.H."/>
            <person name="Wang X."/>
            <person name="Canaguier A."/>
            <person name="Chauveau A."/>
            <person name="Berard A."/>
            <person name="Deniot G."/>
            <person name="Guan M."/>
            <person name="Liu Z."/>
            <person name="Sun F."/>
            <person name="Lim Y.P."/>
            <person name="Lyons E."/>
            <person name="Town C.D."/>
            <person name="Bancroft I."/>
            <person name="Wang X."/>
            <person name="Meng J."/>
            <person name="Ma J."/>
            <person name="Pires J.C."/>
            <person name="King G.J."/>
            <person name="Brunel D."/>
            <person name="Delourme R."/>
            <person name="Renard M."/>
            <person name="Aury J.M."/>
            <person name="Adams K.L."/>
            <person name="Batley J."/>
            <person name="Snowdon R.J."/>
            <person name="Tost J."/>
            <person name="Edwards D."/>
            <person name="Zhou Y."/>
            <person name="Hua W."/>
            <person name="Sharpe A.G."/>
            <person name="Paterson A.H."/>
            <person name="Guan C."/>
            <person name="Wincker P."/>
        </authorList>
    </citation>
    <scope>NUCLEOTIDE SEQUENCE [LARGE SCALE GENOMIC DNA]</scope>
    <source>
        <strain evidence="2">cv. Darmor-bzh</strain>
    </source>
</reference>
<accession>A0A078HRS0</accession>
<name>A0A078HRS0_BRANA</name>
<dbReference type="EMBL" id="LK032461">
    <property type="protein sequence ID" value="CDY39974.1"/>
    <property type="molecule type" value="Genomic_DNA"/>
</dbReference>
<sequence>MRGRNRRMVSEDPKQQ</sequence>
<evidence type="ECO:0000313" key="2">
    <source>
        <dbReference type="Proteomes" id="UP000028999"/>
    </source>
</evidence>
<dbReference type="AlphaFoldDB" id="A0A078HRS0"/>
<dbReference type="PaxDb" id="3708-A0A078HRS0"/>
<keyword evidence="2" id="KW-1185">Reference proteome</keyword>
<protein>
    <submittedName>
        <fullName evidence="1">BnaC06g40520D protein</fullName>
    </submittedName>
</protein>
<organism evidence="1 2">
    <name type="scientific">Brassica napus</name>
    <name type="common">Rape</name>
    <dbReference type="NCBI Taxonomy" id="3708"/>
    <lineage>
        <taxon>Eukaryota</taxon>
        <taxon>Viridiplantae</taxon>
        <taxon>Streptophyta</taxon>
        <taxon>Embryophyta</taxon>
        <taxon>Tracheophyta</taxon>
        <taxon>Spermatophyta</taxon>
        <taxon>Magnoliopsida</taxon>
        <taxon>eudicotyledons</taxon>
        <taxon>Gunneridae</taxon>
        <taxon>Pentapetalae</taxon>
        <taxon>rosids</taxon>
        <taxon>malvids</taxon>
        <taxon>Brassicales</taxon>
        <taxon>Brassicaceae</taxon>
        <taxon>Brassiceae</taxon>
        <taxon>Brassica</taxon>
    </lineage>
</organism>